<evidence type="ECO:0000313" key="4">
    <source>
        <dbReference type="Proteomes" id="UP000054408"/>
    </source>
</evidence>
<feature type="transmembrane region" description="Helical" evidence="2">
    <location>
        <begin position="116"/>
        <end position="137"/>
    </location>
</feature>
<evidence type="ECO:0000256" key="1">
    <source>
        <dbReference type="SAM" id="MobiDB-lite"/>
    </source>
</evidence>
<feature type="transmembrane region" description="Helical" evidence="2">
    <location>
        <begin position="12"/>
        <end position="35"/>
    </location>
</feature>
<feature type="region of interest" description="Disordered" evidence="1">
    <location>
        <begin position="209"/>
        <end position="231"/>
    </location>
</feature>
<dbReference type="EMBL" id="GL349499">
    <property type="protein sequence ID" value="KNC55331.1"/>
    <property type="molecule type" value="Genomic_DNA"/>
</dbReference>
<dbReference type="GeneID" id="25569067"/>
<accession>A0A0L0DTF1</accession>
<keyword evidence="2" id="KW-1133">Transmembrane helix</keyword>
<name>A0A0L0DTF1_THETB</name>
<proteinExistence type="predicted"/>
<feature type="transmembrane region" description="Helical" evidence="2">
    <location>
        <begin position="55"/>
        <end position="73"/>
    </location>
</feature>
<evidence type="ECO:0008006" key="5">
    <source>
        <dbReference type="Google" id="ProtNLM"/>
    </source>
</evidence>
<feature type="transmembrane region" description="Helical" evidence="2">
    <location>
        <begin position="85"/>
        <end position="104"/>
    </location>
</feature>
<dbReference type="Proteomes" id="UP000054408">
    <property type="component" value="Unassembled WGS sequence"/>
</dbReference>
<sequence length="231" mass="25130">MIDTIGVLLVRLEASIIAMQICGTISTIFLCVYLLREGRVSFDEESKPRVGKVLMMIILIISYFVLTAFNAIGFQSALLRREPKISLWGIVAFILAIVTGISVLDMLFNADSLLEWAMFLIESCFLTAELIAVLYVWQARAAFIIQEREARSAGVPVARPAGVVFVDGSAAEPTPVYYAEPVPYAEPVTAEPVMAQPVTAQPVTGGDQWVEQRGDLPPYQAAGHAKGGSHV</sequence>
<protein>
    <recommendedName>
        <fullName evidence="5">Transmembrane protein</fullName>
    </recommendedName>
</protein>
<evidence type="ECO:0000313" key="3">
    <source>
        <dbReference type="EMBL" id="KNC55331.1"/>
    </source>
</evidence>
<organism evidence="3 4">
    <name type="scientific">Thecamonas trahens ATCC 50062</name>
    <dbReference type="NCBI Taxonomy" id="461836"/>
    <lineage>
        <taxon>Eukaryota</taxon>
        <taxon>Apusozoa</taxon>
        <taxon>Apusomonadida</taxon>
        <taxon>Apusomonadidae</taxon>
        <taxon>Thecamonas</taxon>
    </lineage>
</organism>
<gene>
    <name evidence="3" type="ORF">AMSG_10979</name>
</gene>
<evidence type="ECO:0000256" key="2">
    <source>
        <dbReference type="SAM" id="Phobius"/>
    </source>
</evidence>
<dbReference type="AlphaFoldDB" id="A0A0L0DTF1"/>
<reference evidence="3 4" key="1">
    <citation type="submission" date="2010-05" db="EMBL/GenBank/DDBJ databases">
        <title>The Genome Sequence of Thecamonas trahens ATCC 50062.</title>
        <authorList>
            <consortium name="The Broad Institute Genome Sequencing Platform"/>
            <person name="Russ C."/>
            <person name="Cuomo C."/>
            <person name="Shea T."/>
            <person name="Young S.K."/>
            <person name="Zeng Q."/>
            <person name="Koehrsen M."/>
            <person name="Haas B."/>
            <person name="Borodovsky M."/>
            <person name="Guigo R."/>
            <person name="Alvarado L."/>
            <person name="Berlin A."/>
            <person name="Bochicchio J."/>
            <person name="Borenstein D."/>
            <person name="Chapman S."/>
            <person name="Chen Z."/>
            <person name="Freedman E."/>
            <person name="Gellesch M."/>
            <person name="Goldberg J."/>
            <person name="Griggs A."/>
            <person name="Gujja S."/>
            <person name="Heilman E."/>
            <person name="Heiman D."/>
            <person name="Hepburn T."/>
            <person name="Howarth C."/>
            <person name="Jen D."/>
            <person name="Larson L."/>
            <person name="Mehta T."/>
            <person name="Park D."/>
            <person name="Pearson M."/>
            <person name="Roberts A."/>
            <person name="Saif S."/>
            <person name="Shenoy N."/>
            <person name="Sisk P."/>
            <person name="Stolte C."/>
            <person name="Sykes S."/>
            <person name="Thomson T."/>
            <person name="Walk T."/>
            <person name="White J."/>
            <person name="Yandava C."/>
            <person name="Burger G."/>
            <person name="Gray M.W."/>
            <person name="Holland P.W.H."/>
            <person name="King N."/>
            <person name="Lang F.B.F."/>
            <person name="Roger A.J."/>
            <person name="Ruiz-Trillo I."/>
            <person name="Lander E."/>
            <person name="Nusbaum C."/>
        </authorList>
    </citation>
    <scope>NUCLEOTIDE SEQUENCE [LARGE SCALE GENOMIC DNA]</scope>
    <source>
        <strain evidence="3 4">ATCC 50062</strain>
    </source>
</reference>
<keyword evidence="4" id="KW-1185">Reference proteome</keyword>
<dbReference type="RefSeq" id="XP_013753052.1">
    <property type="nucleotide sequence ID" value="XM_013897598.1"/>
</dbReference>
<keyword evidence="2" id="KW-0812">Transmembrane</keyword>
<keyword evidence="2" id="KW-0472">Membrane</keyword>